<dbReference type="OrthoDB" id="5826524at2759"/>
<protein>
    <submittedName>
        <fullName evidence="1">Uncharacterized protein</fullName>
    </submittedName>
</protein>
<dbReference type="SUPFAM" id="SSF50630">
    <property type="entry name" value="Acid proteases"/>
    <property type="match status" value="1"/>
</dbReference>
<dbReference type="Gene3D" id="2.40.70.10">
    <property type="entry name" value="Acid Proteases"/>
    <property type="match status" value="1"/>
</dbReference>
<dbReference type="STRING" id="29170.A0A368FU45"/>
<proteinExistence type="predicted"/>
<gene>
    <name evidence="1" type="ORF">ANCCAN_20397</name>
</gene>
<evidence type="ECO:0000313" key="1">
    <source>
        <dbReference type="EMBL" id="RCN33767.1"/>
    </source>
</evidence>
<sequence>MDSGRRESEDYRVSDIIKQVRSCTLAVGVDRELSDRSERIGEHIIRNVKLLGMSEPALLDTGSMISIIPMEVLTLRAREIVPVYDASNNRMSILGGVCIPVELEGGRKSNVTFYITDQKQQEILLGMNALGKLGVTVSISAKETSNEMEGNKVDSAKVIRRTYIPPYTTAMVQVRCDAQVEPEDKILWSEKLGVGSGVFKVRSQQATVPVMNTTDAPVIFKENEELGYWGTEKWKGKWEKLNPLLMNPDNGEIESEERKRILKYSR</sequence>
<dbReference type="EMBL" id="JOJR01000869">
    <property type="protein sequence ID" value="RCN33767.1"/>
    <property type="molecule type" value="Genomic_DNA"/>
</dbReference>
<organism evidence="1 2">
    <name type="scientific">Ancylostoma caninum</name>
    <name type="common">Dog hookworm</name>
    <dbReference type="NCBI Taxonomy" id="29170"/>
    <lineage>
        <taxon>Eukaryota</taxon>
        <taxon>Metazoa</taxon>
        <taxon>Ecdysozoa</taxon>
        <taxon>Nematoda</taxon>
        <taxon>Chromadorea</taxon>
        <taxon>Rhabditida</taxon>
        <taxon>Rhabditina</taxon>
        <taxon>Rhabditomorpha</taxon>
        <taxon>Strongyloidea</taxon>
        <taxon>Ancylostomatidae</taxon>
        <taxon>Ancylostomatinae</taxon>
        <taxon>Ancylostoma</taxon>
    </lineage>
</organism>
<name>A0A368FU45_ANCCA</name>
<dbReference type="InterPro" id="IPR021109">
    <property type="entry name" value="Peptidase_aspartic_dom_sf"/>
</dbReference>
<comment type="caution">
    <text evidence="1">The sequence shown here is derived from an EMBL/GenBank/DDBJ whole genome shotgun (WGS) entry which is preliminary data.</text>
</comment>
<dbReference type="AlphaFoldDB" id="A0A368FU45"/>
<dbReference type="Proteomes" id="UP000252519">
    <property type="component" value="Unassembled WGS sequence"/>
</dbReference>
<reference evidence="1 2" key="1">
    <citation type="submission" date="2014-10" db="EMBL/GenBank/DDBJ databases">
        <title>Draft genome of the hookworm Ancylostoma caninum.</title>
        <authorList>
            <person name="Mitreva M."/>
        </authorList>
    </citation>
    <scope>NUCLEOTIDE SEQUENCE [LARGE SCALE GENOMIC DNA]</scope>
    <source>
        <strain evidence="1 2">Baltimore</strain>
    </source>
</reference>
<accession>A0A368FU45</accession>
<keyword evidence="2" id="KW-1185">Reference proteome</keyword>
<dbReference type="CDD" id="cd00303">
    <property type="entry name" value="retropepsin_like"/>
    <property type="match status" value="1"/>
</dbReference>
<evidence type="ECO:0000313" key="2">
    <source>
        <dbReference type="Proteomes" id="UP000252519"/>
    </source>
</evidence>